<keyword evidence="4 6" id="KW-0560">Oxidoreductase</keyword>
<evidence type="ECO:0000313" key="9">
    <source>
        <dbReference type="Proteomes" id="UP001165090"/>
    </source>
</evidence>
<keyword evidence="9" id="KW-1185">Reference proteome</keyword>
<dbReference type="InterPro" id="IPR039799">
    <property type="entry name" value="ALR/ERV"/>
</dbReference>
<sequence length="341" mass="35918">MCVMANADAQMFGGLGPDKSSARGWAIRDSKSCRAGWASVNGTRTLGAILTPKPQHEAAAGTKEAALLSTSGWRGAHNDKKDHLVIQIPALFPLASITATFAAFLPSRTLASTTESATTATVPISHFHHPFTWFRADSYNGTASRAFHHPFASIGGASAALVPAMLPSSSFASSNTAAALDAAAAVKAEVGRATWTLLHTLAAQFPDRPTRQQQRDARTLVDCLTRIYPCGDCARHFAELVRRNPPVVSSGPAFRRWLCQTHNRVNARLGKALFNCDLVESRWAPLGCSAAEAVAGEEVEGEGGRAIAASGSRRAGVRNAGCELLGVGSKGSQKGWGGWDG</sequence>
<dbReference type="Proteomes" id="UP001165090">
    <property type="component" value="Unassembled WGS sequence"/>
</dbReference>
<evidence type="ECO:0000259" key="7">
    <source>
        <dbReference type="PROSITE" id="PS51324"/>
    </source>
</evidence>
<evidence type="ECO:0000256" key="3">
    <source>
        <dbReference type="ARBA" id="ARBA00022827"/>
    </source>
</evidence>
<dbReference type="PANTHER" id="PTHR12645:SF0">
    <property type="entry name" value="FAD-LINKED SULFHYDRYL OXIDASE ALR"/>
    <property type="match status" value="1"/>
</dbReference>
<keyword evidence="2 6" id="KW-0285">Flavoprotein</keyword>
<feature type="domain" description="ERV/ALR sulfhydryl oxidase" evidence="7">
    <location>
        <begin position="183"/>
        <end position="283"/>
    </location>
</feature>
<gene>
    <name evidence="8" type="ORF">VaNZ11_002007</name>
</gene>
<evidence type="ECO:0000256" key="5">
    <source>
        <dbReference type="ARBA" id="ARBA00023157"/>
    </source>
</evidence>
<dbReference type="InterPro" id="IPR017905">
    <property type="entry name" value="ERV/ALR_sulphydryl_oxidase"/>
</dbReference>
<accession>A0ABQ5RRS4</accession>
<dbReference type="PROSITE" id="PS51324">
    <property type="entry name" value="ERV_ALR"/>
    <property type="match status" value="1"/>
</dbReference>
<comment type="cofactor">
    <cofactor evidence="1 6">
        <name>FAD</name>
        <dbReference type="ChEBI" id="CHEBI:57692"/>
    </cofactor>
</comment>
<dbReference type="Gene3D" id="1.20.120.310">
    <property type="entry name" value="ERV/ALR sulfhydryl oxidase domain"/>
    <property type="match status" value="1"/>
</dbReference>
<dbReference type="Pfam" id="PF04777">
    <property type="entry name" value="Evr1_Alr"/>
    <property type="match status" value="1"/>
</dbReference>
<protein>
    <recommendedName>
        <fullName evidence="6">Sulfhydryl oxidase</fullName>
        <ecNumber evidence="6">1.8.3.2</ecNumber>
    </recommendedName>
</protein>
<feature type="transmembrane region" description="Helical" evidence="6">
    <location>
        <begin position="84"/>
        <end position="105"/>
    </location>
</feature>
<comment type="catalytic activity">
    <reaction evidence="6">
        <text>2 R'C(R)SH + O2 = R'C(R)S-S(R)CR' + H2O2</text>
        <dbReference type="Rhea" id="RHEA:17357"/>
        <dbReference type="ChEBI" id="CHEBI:15379"/>
        <dbReference type="ChEBI" id="CHEBI:16240"/>
        <dbReference type="ChEBI" id="CHEBI:16520"/>
        <dbReference type="ChEBI" id="CHEBI:17412"/>
        <dbReference type="EC" id="1.8.3.2"/>
    </reaction>
</comment>
<name>A0ABQ5RRS4_9CHLO</name>
<dbReference type="PANTHER" id="PTHR12645">
    <property type="entry name" value="ALR/ERV"/>
    <property type="match status" value="1"/>
</dbReference>
<dbReference type="InterPro" id="IPR036774">
    <property type="entry name" value="ERV/ALR_sulphydryl_oxid_sf"/>
</dbReference>
<evidence type="ECO:0000256" key="6">
    <source>
        <dbReference type="RuleBase" id="RU371123"/>
    </source>
</evidence>
<evidence type="ECO:0000256" key="1">
    <source>
        <dbReference type="ARBA" id="ARBA00001974"/>
    </source>
</evidence>
<organism evidence="8 9">
    <name type="scientific">Volvox africanus</name>
    <dbReference type="NCBI Taxonomy" id="51714"/>
    <lineage>
        <taxon>Eukaryota</taxon>
        <taxon>Viridiplantae</taxon>
        <taxon>Chlorophyta</taxon>
        <taxon>core chlorophytes</taxon>
        <taxon>Chlorophyceae</taxon>
        <taxon>CS clade</taxon>
        <taxon>Chlamydomonadales</taxon>
        <taxon>Volvocaceae</taxon>
        <taxon>Volvox</taxon>
    </lineage>
</organism>
<comment type="caution">
    <text evidence="8">The sequence shown here is derived from an EMBL/GenBank/DDBJ whole genome shotgun (WGS) entry which is preliminary data.</text>
</comment>
<keyword evidence="6" id="KW-0472">Membrane</keyword>
<evidence type="ECO:0000256" key="2">
    <source>
        <dbReference type="ARBA" id="ARBA00022630"/>
    </source>
</evidence>
<dbReference type="EMBL" id="BSDZ01000004">
    <property type="protein sequence ID" value="GLI59953.1"/>
    <property type="molecule type" value="Genomic_DNA"/>
</dbReference>
<keyword evidence="3 6" id="KW-0274">FAD</keyword>
<keyword evidence="6" id="KW-0812">Transmembrane</keyword>
<evidence type="ECO:0000313" key="8">
    <source>
        <dbReference type="EMBL" id="GLI59953.1"/>
    </source>
</evidence>
<proteinExistence type="predicted"/>
<dbReference type="SUPFAM" id="SSF69000">
    <property type="entry name" value="FAD-dependent thiol oxidase"/>
    <property type="match status" value="1"/>
</dbReference>
<dbReference type="EC" id="1.8.3.2" evidence="6"/>
<keyword evidence="5" id="KW-1015">Disulfide bond</keyword>
<reference evidence="8 9" key="1">
    <citation type="journal article" date="2023" name="IScience">
        <title>Expanded male sex-determining region conserved during the evolution of homothallism in the green alga Volvox.</title>
        <authorList>
            <person name="Yamamoto K."/>
            <person name="Matsuzaki R."/>
            <person name="Mahakham W."/>
            <person name="Heman W."/>
            <person name="Sekimoto H."/>
            <person name="Kawachi M."/>
            <person name="Minakuchi Y."/>
            <person name="Toyoda A."/>
            <person name="Nozaki H."/>
        </authorList>
    </citation>
    <scope>NUCLEOTIDE SEQUENCE [LARGE SCALE GENOMIC DNA]</scope>
    <source>
        <strain evidence="8 9">NIES-4468</strain>
    </source>
</reference>
<keyword evidence="6" id="KW-1133">Transmembrane helix</keyword>
<evidence type="ECO:0000256" key="4">
    <source>
        <dbReference type="ARBA" id="ARBA00023002"/>
    </source>
</evidence>